<dbReference type="RefSeq" id="WP_201653937.1">
    <property type="nucleotide sequence ID" value="NZ_CAJHCS010000019.1"/>
</dbReference>
<comment type="caution">
    <text evidence="5">The sequence shown here is derived from an EMBL/GenBank/DDBJ whole genome shotgun (WGS) entry which is preliminary data.</text>
</comment>
<dbReference type="GO" id="GO:0008168">
    <property type="term" value="F:methyltransferase activity"/>
    <property type="evidence" value="ECO:0007669"/>
    <property type="project" value="UniProtKB-KW"/>
</dbReference>
<proteinExistence type="predicted"/>
<evidence type="ECO:0000256" key="3">
    <source>
        <dbReference type="ARBA" id="ARBA00022691"/>
    </source>
</evidence>
<name>A0ABU9QQE7_9BURK</name>
<evidence type="ECO:0000256" key="1">
    <source>
        <dbReference type="ARBA" id="ARBA00022603"/>
    </source>
</evidence>
<protein>
    <submittedName>
        <fullName evidence="5">Methyltransferase domain-containing protein</fullName>
    </submittedName>
</protein>
<accession>A0ABU9QQE7</accession>
<dbReference type="PANTHER" id="PTHR43464">
    <property type="entry name" value="METHYLTRANSFERASE"/>
    <property type="match status" value="1"/>
</dbReference>
<sequence length="246" mass="27140">MTDSHYSDPRLVALYDALNPFADDTRFYLDLAARTQASRVVDIGCGTGLLACELALRGHAVTGVDPSRAMLDVARRRPGAGQVEWIEGDAVQLGAMNADLAMMTGHVAQIFLDDASFDATLAAAHAALRPGGRLAFESRNPLVSPWLAWTPDQSRRVTDDTRLGTVEIWQQLIDVQSGRVRFETWFRFIGRDETVVSVSELRFRTQAELSDALRKAGFGAMEWFGDWARSPVDDASRELIVVATRV</sequence>
<keyword evidence="6" id="KW-1185">Reference proteome</keyword>
<dbReference type="EMBL" id="JAZHGC010000056">
    <property type="protein sequence ID" value="MEM5291656.1"/>
    <property type="molecule type" value="Genomic_DNA"/>
</dbReference>
<keyword evidence="3" id="KW-0949">S-adenosyl-L-methionine</keyword>
<gene>
    <name evidence="5" type="ORF">V4C55_38660</name>
</gene>
<evidence type="ECO:0000259" key="4">
    <source>
        <dbReference type="Pfam" id="PF13649"/>
    </source>
</evidence>
<dbReference type="Pfam" id="PF13649">
    <property type="entry name" value="Methyltransf_25"/>
    <property type="match status" value="1"/>
</dbReference>
<keyword evidence="1 5" id="KW-0489">Methyltransferase</keyword>
<dbReference type="GO" id="GO:0032259">
    <property type="term" value="P:methylation"/>
    <property type="evidence" value="ECO:0007669"/>
    <property type="project" value="UniProtKB-KW"/>
</dbReference>
<dbReference type="Proteomes" id="UP001494588">
    <property type="component" value="Unassembled WGS sequence"/>
</dbReference>
<dbReference type="CDD" id="cd02440">
    <property type="entry name" value="AdoMet_MTases"/>
    <property type="match status" value="1"/>
</dbReference>
<dbReference type="InterPro" id="IPR041698">
    <property type="entry name" value="Methyltransf_25"/>
</dbReference>
<evidence type="ECO:0000313" key="6">
    <source>
        <dbReference type="Proteomes" id="UP001494588"/>
    </source>
</evidence>
<dbReference type="PANTHER" id="PTHR43464:SF19">
    <property type="entry name" value="UBIQUINONE BIOSYNTHESIS O-METHYLTRANSFERASE, MITOCHONDRIAL"/>
    <property type="match status" value="1"/>
</dbReference>
<feature type="domain" description="Methyltransferase" evidence="4">
    <location>
        <begin position="40"/>
        <end position="132"/>
    </location>
</feature>
<keyword evidence="2" id="KW-0808">Transferase</keyword>
<dbReference type="Gene3D" id="3.40.50.150">
    <property type="entry name" value="Vaccinia Virus protein VP39"/>
    <property type="match status" value="1"/>
</dbReference>
<dbReference type="InterPro" id="IPR029063">
    <property type="entry name" value="SAM-dependent_MTases_sf"/>
</dbReference>
<organism evidence="5 6">
    <name type="scientific">Paraburkholderia sabiae</name>
    <dbReference type="NCBI Taxonomy" id="273251"/>
    <lineage>
        <taxon>Bacteria</taxon>
        <taxon>Pseudomonadati</taxon>
        <taxon>Pseudomonadota</taxon>
        <taxon>Betaproteobacteria</taxon>
        <taxon>Burkholderiales</taxon>
        <taxon>Burkholderiaceae</taxon>
        <taxon>Paraburkholderia</taxon>
    </lineage>
</organism>
<dbReference type="SUPFAM" id="SSF53335">
    <property type="entry name" value="S-adenosyl-L-methionine-dependent methyltransferases"/>
    <property type="match status" value="1"/>
</dbReference>
<evidence type="ECO:0000256" key="2">
    <source>
        <dbReference type="ARBA" id="ARBA00022679"/>
    </source>
</evidence>
<evidence type="ECO:0000313" key="5">
    <source>
        <dbReference type="EMBL" id="MEM5291656.1"/>
    </source>
</evidence>
<reference evidence="5 6" key="1">
    <citation type="submission" date="2024-01" db="EMBL/GenBank/DDBJ databases">
        <title>The diversity of rhizobia nodulating Mimosa spp. in eleven states of Brazil covering several biomes is determined by host plant, location, and edaphic factors.</title>
        <authorList>
            <person name="Rouws L."/>
            <person name="Barauna A."/>
            <person name="Beukes C."/>
            <person name="De Faria S.M."/>
            <person name="Gross E."/>
            <person name="Dos Reis Junior F.B."/>
            <person name="Simon M."/>
            <person name="Maluk M."/>
            <person name="Odee D.W."/>
            <person name="Kenicer G."/>
            <person name="Young J.P.W."/>
            <person name="Reis V.M."/>
            <person name="Zilli J."/>
            <person name="James E.K."/>
        </authorList>
    </citation>
    <scope>NUCLEOTIDE SEQUENCE [LARGE SCALE GENOMIC DNA]</scope>
    <source>
        <strain evidence="5 6">JPY77</strain>
    </source>
</reference>